<gene>
    <name evidence="1" type="ORF">DFR76_10548</name>
</gene>
<evidence type="ECO:0000313" key="2">
    <source>
        <dbReference type="Proteomes" id="UP000254869"/>
    </source>
</evidence>
<dbReference type="EMBL" id="QQBC01000005">
    <property type="protein sequence ID" value="RDI65733.1"/>
    <property type="molecule type" value="Genomic_DNA"/>
</dbReference>
<accession>A0A370I4R6</accession>
<proteinExistence type="predicted"/>
<dbReference type="InterPro" id="IPR046268">
    <property type="entry name" value="DUF6301"/>
</dbReference>
<protein>
    <submittedName>
        <fullName evidence="1">Uncharacterized protein</fullName>
    </submittedName>
</protein>
<dbReference type="AlphaFoldDB" id="A0A370I4R6"/>
<keyword evidence="2" id="KW-1185">Reference proteome</keyword>
<comment type="caution">
    <text evidence="1">The sequence shown here is derived from an EMBL/GenBank/DDBJ whole genome shotgun (WGS) entry which is preliminary data.</text>
</comment>
<reference evidence="1 2" key="1">
    <citation type="submission" date="2018-07" db="EMBL/GenBank/DDBJ databases">
        <title>Genomic Encyclopedia of Type Strains, Phase IV (KMG-IV): sequencing the most valuable type-strain genomes for metagenomic binning, comparative biology and taxonomic classification.</title>
        <authorList>
            <person name="Goeker M."/>
        </authorList>
    </citation>
    <scope>NUCLEOTIDE SEQUENCE [LARGE SCALE GENOMIC DNA]</scope>
    <source>
        <strain evidence="1 2">DSM 44290</strain>
    </source>
</reference>
<dbReference type="Proteomes" id="UP000254869">
    <property type="component" value="Unassembled WGS sequence"/>
</dbReference>
<sequence length="167" mass="19180">MQRDIERAAQIVRAASEFEWAWTVADLADFSDRVGWQQSRPEDRSPSLTTDLAIERTDALLYINNRVNPDVPRPLEQITFNVTDAIVNDPGMKPEIDRVFDELTQRVFEVVEKRPDGSWVEPTRGLRWDLPGIVVTVTTSKTGVYLNFISPAYQKWNDENDANLEED</sequence>
<name>A0A370I4R6_9NOCA</name>
<evidence type="ECO:0000313" key="1">
    <source>
        <dbReference type="EMBL" id="RDI65733.1"/>
    </source>
</evidence>
<dbReference type="RefSeq" id="WP_147287949.1">
    <property type="nucleotide sequence ID" value="NZ_QQBC01000005.1"/>
</dbReference>
<organism evidence="1 2">
    <name type="scientific">Nocardia pseudobrasiliensis</name>
    <dbReference type="NCBI Taxonomy" id="45979"/>
    <lineage>
        <taxon>Bacteria</taxon>
        <taxon>Bacillati</taxon>
        <taxon>Actinomycetota</taxon>
        <taxon>Actinomycetes</taxon>
        <taxon>Mycobacteriales</taxon>
        <taxon>Nocardiaceae</taxon>
        <taxon>Nocardia</taxon>
    </lineage>
</organism>
<dbReference type="Pfam" id="PF19818">
    <property type="entry name" value="DUF6301"/>
    <property type="match status" value="1"/>
</dbReference>